<gene>
    <name evidence="11" type="ORF">VSS30_19860</name>
</gene>
<dbReference type="InterPro" id="IPR014031">
    <property type="entry name" value="Ketoacyl_synth_C"/>
</dbReference>
<feature type="region of interest" description="Disordered" evidence="8">
    <location>
        <begin position="1394"/>
        <end position="1441"/>
    </location>
</feature>
<dbReference type="Gene3D" id="3.30.70.3290">
    <property type="match status" value="1"/>
</dbReference>
<evidence type="ECO:0000313" key="12">
    <source>
        <dbReference type="Proteomes" id="UP001585018"/>
    </source>
</evidence>
<dbReference type="Pfam" id="PF00975">
    <property type="entry name" value="Thioesterase"/>
    <property type="match status" value="1"/>
</dbReference>
<dbReference type="SUPFAM" id="SSF47336">
    <property type="entry name" value="ACP-like"/>
    <property type="match status" value="1"/>
</dbReference>
<dbReference type="SUPFAM" id="SSF53474">
    <property type="entry name" value="alpha/beta-Hydrolases"/>
    <property type="match status" value="1"/>
</dbReference>
<dbReference type="InterPro" id="IPR006162">
    <property type="entry name" value="Ppantetheine_attach_site"/>
</dbReference>
<keyword evidence="5" id="KW-0045">Antibiotic biosynthesis</keyword>
<evidence type="ECO:0000256" key="3">
    <source>
        <dbReference type="ARBA" id="ARBA00022553"/>
    </source>
</evidence>
<dbReference type="PROSITE" id="PS00606">
    <property type="entry name" value="KS3_1"/>
    <property type="match status" value="1"/>
</dbReference>
<name>A0ABV5DFF8_9ACTN</name>
<evidence type="ECO:0000256" key="7">
    <source>
        <dbReference type="ARBA" id="ARBA00023315"/>
    </source>
</evidence>
<reference evidence="11 12" key="1">
    <citation type="submission" date="2024-01" db="EMBL/GenBank/DDBJ databases">
        <title>Genome mining of biosynthetic gene clusters to explore secondary metabolites of Streptomyces sp.</title>
        <authorList>
            <person name="Baig A."/>
            <person name="Ajitkumar Shintre N."/>
            <person name="Kumar H."/>
            <person name="Anbarasu A."/>
            <person name="Ramaiah S."/>
        </authorList>
    </citation>
    <scope>NUCLEOTIDE SEQUENCE [LARGE SCALE GENOMIC DNA]</scope>
    <source>
        <strain evidence="11 12">A03</strain>
    </source>
</reference>
<dbReference type="InterPro" id="IPR013968">
    <property type="entry name" value="PKS_KR"/>
</dbReference>
<dbReference type="InterPro" id="IPR016036">
    <property type="entry name" value="Malonyl_transacylase_ACP-bd"/>
</dbReference>
<dbReference type="Pfam" id="PF00550">
    <property type="entry name" value="PP-binding"/>
    <property type="match status" value="1"/>
</dbReference>
<dbReference type="RefSeq" id="WP_376719254.1">
    <property type="nucleotide sequence ID" value="NZ_JAYMRR010000010.1"/>
</dbReference>
<comment type="caution">
    <text evidence="11">The sequence shown here is derived from an EMBL/GenBank/DDBJ whole genome shotgun (WGS) entry which is preliminary data.</text>
</comment>
<protein>
    <submittedName>
        <fullName evidence="11">Type I polyketide synthase</fullName>
    </submittedName>
</protein>
<dbReference type="Proteomes" id="UP001585018">
    <property type="component" value="Unassembled WGS sequence"/>
</dbReference>
<dbReference type="InterPro" id="IPR032821">
    <property type="entry name" value="PKS_assoc"/>
</dbReference>
<dbReference type="Pfam" id="PF08659">
    <property type="entry name" value="KR"/>
    <property type="match status" value="1"/>
</dbReference>
<dbReference type="SMART" id="SM00823">
    <property type="entry name" value="PKS_PP"/>
    <property type="match status" value="1"/>
</dbReference>
<dbReference type="Gene3D" id="3.40.50.720">
    <property type="entry name" value="NAD(P)-binding Rossmann-like Domain"/>
    <property type="match status" value="1"/>
</dbReference>
<dbReference type="InterPro" id="IPR018201">
    <property type="entry name" value="Ketoacyl_synth_AS"/>
</dbReference>
<evidence type="ECO:0000256" key="6">
    <source>
        <dbReference type="ARBA" id="ARBA00023268"/>
    </source>
</evidence>
<feature type="compositionally biased region" description="Basic and acidic residues" evidence="8">
    <location>
        <begin position="1406"/>
        <end position="1441"/>
    </location>
</feature>
<dbReference type="Pfam" id="PF00698">
    <property type="entry name" value="Acyl_transf_1"/>
    <property type="match status" value="1"/>
</dbReference>
<dbReference type="InterPro" id="IPR001031">
    <property type="entry name" value="Thioesterase"/>
</dbReference>
<dbReference type="SMART" id="SM00825">
    <property type="entry name" value="PKS_KS"/>
    <property type="match status" value="1"/>
</dbReference>
<dbReference type="PANTHER" id="PTHR43775:SF51">
    <property type="entry name" value="INACTIVE PHENOLPHTHIOCEROL SYNTHESIS POLYKETIDE SYNTHASE TYPE I PKS1-RELATED"/>
    <property type="match status" value="1"/>
</dbReference>
<evidence type="ECO:0000259" key="9">
    <source>
        <dbReference type="PROSITE" id="PS50075"/>
    </source>
</evidence>
<evidence type="ECO:0000313" key="11">
    <source>
        <dbReference type="EMBL" id="MFB8751057.1"/>
    </source>
</evidence>
<keyword evidence="3" id="KW-0597">Phosphoprotein</keyword>
<organism evidence="11 12">
    <name type="scientific">Streptomyces parvulus</name>
    <dbReference type="NCBI Taxonomy" id="146923"/>
    <lineage>
        <taxon>Bacteria</taxon>
        <taxon>Bacillati</taxon>
        <taxon>Actinomycetota</taxon>
        <taxon>Actinomycetes</taxon>
        <taxon>Kitasatosporales</taxon>
        <taxon>Streptomycetaceae</taxon>
        <taxon>Streptomyces</taxon>
    </lineage>
</organism>
<dbReference type="PANTHER" id="PTHR43775">
    <property type="entry name" value="FATTY ACID SYNTHASE"/>
    <property type="match status" value="1"/>
</dbReference>
<keyword evidence="12" id="KW-1185">Reference proteome</keyword>
<dbReference type="InterPro" id="IPR020806">
    <property type="entry name" value="PKS_PP-bd"/>
</dbReference>
<keyword evidence="6" id="KW-0511">Multifunctional enzyme</keyword>
<dbReference type="InterPro" id="IPR014043">
    <property type="entry name" value="Acyl_transferase_dom"/>
</dbReference>
<dbReference type="CDD" id="cd08952">
    <property type="entry name" value="KR_1_SDR_x"/>
    <property type="match status" value="1"/>
</dbReference>
<evidence type="ECO:0000256" key="5">
    <source>
        <dbReference type="ARBA" id="ARBA00023194"/>
    </source>
</evidence>
<dbReference type="PROSITE" id="PS52004">
    <property type="entry name" value="KS3_2"/>
    <property type="match status" value="1"/>
</dbReference>
<evidence type="ECO:0000259" key="10">
    <source>
        <dbReference type="PROSITE" id="PS52004"/>
    </source>
</evidence>
<dbReference type="InterPro" id="IPR057326">
    <property type="entry name" value="KR_dom"/>
</dbReference>
<dbReference type="InterPro" id="IPR036736">
    <property type="entry name" value="ACP-like_sf"/>
</dbReference>
<dbReference type="InterPro" id="IPR029058">
    <property type="entry name" value="AB_hydrolase_fold"/>
</dbReference>
<evidence type="ECO:0000256" key="8">
    <source>
        <dbReference type="SAM" id="MobiDB-lite"/>
    </source>
</evidence>
<dbReference type="Pfam" id="PF02801">
    <property type="entry name" value="Ketoacyl-synt_C"/>
    <property type="match status" value="1"/>
</dbReference>
<dbReference type="InterPro" id="IPR016035">
    <property type="entry name" value="Acyl_Trfase/lysoPLipase"/>
</dbReference>
<sequence>MAMSSEKLMEALRTSLKETERLRRRNRELTEAAHEPIAVVGMACRYPGGVDSPEALWRLVETGTDAVGPFPRDRGWDLAALYDPDPESQGTTYCAEGGFLSGAADFDAAFFGISPREAVVMDPQQRQLLETTWEALERTGLDPRTLRGSGTGVYVGAAHGEYATDPGRIPAGSEGYLLTGSADAVLSGRVSYVLGLEGPAMTVETACSSSLVAVHLAVAALRRDECALALAGGVAVMPDAAAFVEFSRQKGLAPDGRCKAFSADADGTGWAEGVGVLVLERLSDAVRAGRTVHAVIRGTAVNQDGASNGLTAPNGPSQQRVIRRALADAGLEPHDVDAVEAHGTGTRLGDPIEAQALLDVYGPGRPERHPLWLGSLKSNIGHAQAAAGVGGIIKTVEALRHGRLPRTLHAGTPTPHVDWPAGRVRLLTEPVPWPADTDRPRRAGVSAFGVGGTNAHVVLEEPPAPSPAAPTATDPAPTGSAALVPWFVSGRSPKALRAQAAVLREHLAAAPGTDPGDLGRALAATRSAFEHRAVILGETSERLTAGLDALAAGEEHPTLAQGVFRRDAKTAFLFTGQGSQRLRMGRELHAAHPVFAEAFDAVAALLDPRLDRPLAALLDDEEALHRTQNAQAALFALETALFRLLEDWGMRPDVLLGHSVGGIAAAHAAGVLDLDDACALVAARGRLMQALPSGGAMLSVRAAEDEVRALLDGDPLLDVAAVNGPRSVVVSGAAASVERIGAKLRALGHKTKPLTVSHAFHSPLMEPMLDEFRALADRLTYRAPRIPVVSDVTGRRATGDDLRTGAYWARHVRGTVRFADAVRTARDLGAATFVELGPDAVLCGAAEETLADGADPGTVPLLRRGHEETATLLRGVATAHTRGASLDRARLLPDRPGPALTLPVYAWQHRRYWIEPTPRTPDRVTGPRRYRVTWRPVPPGPTAPAGTWLLVEPRAGSAAADEAARALTARGAAVHRLAADPATADRRALAAALRDAHTGPAAGPLAGVLSLLAVDESTSPTDSVTDPVPAAVRATLALTQALADSAVPARLWCVTRAAVAVTPAETPGVAGAALWGLGRTAALELPALWGGLADLPARPGPADWDRLATVLTGDEDQVAVRADGLHGRRLTPAPRPAPTTPYRPRGTVLITGGTGALGGRLALRLAREGAGHLLLVGRRGRGAPGADALEAELLALGAKVTFAACDVADRDALAAVLAAVPADAPLSAVFHAAGVPQLAPLTESGPDLVRDVYEGKVAGALHLDELTRTLELDAFVLYASGAGVWGSAGQSAYGAANAALDALAERRRARGPAATSVAWGLWGGGGMGDLGDGAGAAHLRRHGVRPMDPDDALTELLRAVGASETAVTVTDTDWPRFAAGFTGYRSSPLIAELTGATGPDAANGDDPDRGDPDREDPDRDGHEAPRTAPRDLRRELAGRDPAARTTAVRTLVCAEAAAVLGLDGADEVSTDTTFTHSGFDSLAVTRLRRRLSAATGTVLAPETFLEHDTPEALTAHLLDLLGREEPDPRPATGSGADGTLVALYRAALDAGRVGDAVDALSGVAALRPVFTTETRRPTRPVRLADGPEGSGGGPLLVALAGTAAVSGPAEFTALAAALAGRRTVLALPQPGFRTGEPLPRSLAALCAAHADALSEHTGGRPYVLVGHSAGANLAHALTDHLERAGGTAPAGLVLADVYTPADPGAMGVWRDVMLRWAGERAVVPLDDTRLTAMGAYHRLLQDWRPSPTRAPVLHLRAGLPMAPWTDPDRDWRSVWDGAHTTADIPGNHFTMMTEHAPDTARAIDAWTGALPGGDR</sequence>
<dbReference type="InterPro" id="IPR015083">
    <property type="entry name" value="NorB/c/GfsB-D-like_docking"/>
</dbReference>
<dbReference type="InterPro" id="IPR014030">
    <property type="entry name" value="Ketoacyl_synth_N"/>
</dbReference>
<evidence type="ECO:0000256" key="1">
    <source>
        <dbReference type="ARBA" id="ARBA00001957"/>
    </source>
</evidence>
<dbReference type="InterPro" id="IPR050091">
    <property type="entry name" value="PKS_NRPS_Biosynth_Enz"/>
</dbReference>
<dbReference type="InterPro" id="IPR001227">
    <property type="entry name" value="Ac_transferase_dom_sf"/>
</dbReference>
<dbReference type="SUPFAM" id="SSF52151">
    <property type="entry name" value="FabD/lysophospholipase-like"/>
    <property type="match status" value="1"/>
</dbReference>
<feature type="domain" description="Ketosynthase family 3 (KS3)" evidence="10">
    <location>
        <begin position="34"/>
        <end position="461"/>
    </location>
</feature>
<dbReference type="Gene3D" id="3.40.366.10">
    <property type="entry name" value="Malonyl-Coenzyme A Acyl Carrier Protein, domain 2"/>
    <property type="match status" value="1"/>
</dbReference>
<keyword evidence="7" id="KW-0012">Acyltransferase</keyword>
<keyword evidence="2" id="KW-0596">Phosphopantetheine</keyword>
<dbReference type="SMART" id="SM00824">
    <property type="entry name" value="PKS_TE"/>
    <property type="match status" value="1"/>
</dbReference>
<dbReference type="Pfam" id="PF16197">
    <property type="entry name" value="KAsynt_C_assoc"/>
    <property type="match status" value="1"/>
</dbReference>
<dbReference type="EMBL" id="JAYMRR010000010">
    <property type="protein sequence ID" value="MFB8751057.1"/>
    <property type="molecule type" value="Genomic_DNA"/>
</dbReference>
<dbReference type="Gene3D" id="3.40.47.10">
    <property type="match status" value="1"/>
</dbReference>
<dbReference type="PROSITE" id="PS50075">
    <property type="entry name" value="CARRIER"/>
    <property type="match status" value="1"/>
</dbReference>
<dbReference type="Gene3D" id="3.40.50.1820">
    <property type="entry name" value="alpha/beta hydrolase"/>
    <property type="match status" value="1"/>
</dbReference>
<dbReference type="SMART" id="SM00827">
    <property type="entry name" value="PKS_AT"/>
    <property type="match status" value="1"/>
</dbReference>
<dbReference type="PROSITE" id="PS00012">
    <property type="entry name" value="PHOSPHOPANTETHEINE"/>
    <property type="match status" value="1"/>
</dbReference>
<dbReference type="SUPFAM" id="SSF55048">
    <property type="entry name" value="Probable ACP-binding domain of malonyl-CoA ACP transacylase"/>
    <property type="match status" value="1"/>
</dbReference>
<dbReference type="CDD" id="cd00833">
    <property type="entry name" value="PKS"/>
    <property type="match status" value="1"/>
</dbReference>
<evidence type="ECO:0000256" key="4">
    <source>
        <dbReference type="ARBA" id="ARBA00022679"/>
    </source>
</evidence>
<dbReference type="InterPro" id="IPR020841">
    <property type="entry name" value="PKS_Beta-ketoAc_synthase_dom"/>
</dbReference>
<proteinExistence type="predicted"/>
<dbReference type="InterPro" id="IPR020802">
    <property type="entry name" value="TesA-like"/>
</dbReference>
<dbReference type="SUPFAM" id="SSF53901">
    <property type="entry name" value="Thiolase-like"/>
    <property type="match status" value="1"/>
</dbReference>
<accession>A0ABV5DFF8</accession>
<dbReference type="Pfam" id="PF00109">
    <property type="entry name" value="ketoacyl-synt"/>
    <property type="match status" value="1"/>
</dbReference>
<keyword evidence="4" id="KW-0808">Transferase</keyword>
<dbReference type="SUPFAM" id="SSF51735">
    <property type="entry name" value="NAD(P)-binding Rossmann-fold domains"/>
    <property type="match status" value="2"/>
</dbReference>
<dbReference type="InterPro" id="IPR009081">
    <property type="entry name" value="PP-bd_ACP"/>
</dbReference>
<dbReference type="InterPro" id="IPR036291">
    <property type="entry name" value="NAD(P)-bd_dom_sf"/>
</dbReference>
<comment type="cofactor">
    <cofactor evidence="1">
        <name>pantetheine 4'-phosphate</name>
        <dbReference type="ChEBI" id="CHEBI:47942"/>
    </cofactor>
</comment>
<dbReference type="Gene3D" id="1.10.1200.10">
    <property type="entry name" value="ACP-like"/>
    <property type="match status" value="1"/>
</dbReference>
<evidence type="ECO:0000256" key="2">
    <source>
        <dbReference type="ARBA" id="ARBA00022450"/>
    </source>
</evidence>
<dbReference type="Pfam" id="PF08990">
    <property type="entry name" value="Docking"/>
    <property type="match status" value="1"/>
</dbReference>
<dbReference type="InterPro" id="IPR016039">
    <property type="entry name" value="Thiolase-like"/>
</dbReference>
<feature type="domain" description="Carrier" evidence="9">
    <location>
        <begin position="1446"/>
        <end position="1521"/>
    </location>
</feature>
<dbReference type="SMART" id="SM00822">
    <property type="entry name" value="PKS_KR"/>
    <property type="match status" value="1"/>
</dbReference>